<comment type="catalytic activity">
    <reaction evidence="6">
        <text>cytidine(1402) in 16S rRNA + S-adenosyl-L-methionine = 2'-O-methylcytidine(1402) in 16S rRNA + S-adenosyl-L-homocysteine + H(+)</text>
        <dbReference type="Rhea" id="RHEA:42924"/>
        <dbReference type="Rhea" id="RHEA-COMP:10285"/>
        <dbReference type="Rhea" id="RHEA-COMP:10286"/>
        <dbReference type="ChEBI" id="CHEBI:15378"/>
        <dbReference type="ChEBI" id="CHEBI:57856"/>
        <dbReference type="ChEBI" id="CHEBI:59789"/>
        <dbReference type="ChEBI" id="CHEBI:74495"/>
        <dbReference type="ChEBI" id="CHEBI:82748"/>
        <dbReference type="EC" id="2.1.1.198"/>
    </reaction>
</comment>
<dbReference type="PANTHER" id="PTHR46111:SF1">
    <property type="entry name" value="RIBOSOMAL RNA SMALL SUBUNIT METHYLTRANSFERASE I"/>
    <property type="match status" value="1"/>
</dbReference>
<protein>
    <recommendedName>
        <fullName evidence="6">Ribosomal RNA small subunit methyltransferase I</fullName>
        <ecNumber evidence="6">2.1.1.198</ecNumber>
    </recommendedName>
    <alternativeName>
        <fullName evidence="6">16S rRNA 2'-O-ribose C1402 methyltransferase</fullName>
    </alternativeName>
    <alternativeName>
        <fullName evidence="6">rRNA (cytidine-2'-O-)-methyltransferase RsmI</fullName>
    </alternativeName>
</protein>
<dbReference type="CDD" id="cd11648">
    <property type="entry name" value="RsmI"/>
    <property type="match status" value="1"/>
</dbReference>
<dbReference type="AlphaFoldDB" id="A0A2K1P625"/>
<dbReference type="InterPro" id="IPR014776">
    <property type="entry name" value="4pyrrole_Mease_sub2"/>
</dbReference>
<evidence type="ECO:0000256" key="3">
    <source>
        <dbReference type="ARBA" id="ARBA00022603"/>
    </source>
</evidence>
<reference evidence="8 9" key="1">
    <citation type="submission" date="2013-12" db="EMBL/GenBank/DDBJ databases">
        <title>Comparative genomics of Petrotoga isolates.</title>
        <authorList>
            <person name="Nesbo C.L."/>
            <person name="Charchuk R."/>
            <person name="Chow K."/>
        </authorList>
    </citation>
    <scope>NUCLEOTIDE SEQUENCE [LARGE SCALE GENOMIC DNA]</scope>
    <source>
        <strain evidence="8 9">DSM 14811</strain>
    </source>
</reference>
<evidence type="ECO:0000313" key="8">
    <source>
        <dbReference type="EMBL" id="PNR98176.1"/>
    </source>
</evidence>
<evidence type="ECO:0000256" key="4">
    <source>
        <dbReference type="ARBA" id="ARBA00022679"/>
    </source>
</evidence>
<dbReference type="InterPro" id="IPR000878">
    <property type="entry name" value="4pyrrol_Mease"/>
</dbReference>
<accession>A0A2K1P625</accession>
<sequence length="228" mass="25670">MGKLILVGTPIGNFEDITLRALKTLKEADLILTEDKRVALKLINHFELGKKELFTFNEANSEKIMDTVLSLIESHNITALVSDAGMPVLADPGFNLVKRCWEKGIPIDVVPGPSALTSALAVSGFPASKFLFLGFLPRDKKLRRLLREIKEFEYPIVFFESPNRIKKTLQEILENFGDIDVLVAREMTKLYQEFFKGKISEGIKFFGSKDQVKGELTVVISPTRRIQV</sequence>
<dbReference type="PIRSF" id="PIRSF005917">
    <property type="entry name" value="MTase_YraL"/>
    <property type="match status" value="1"/>
</dbReference>
<keyword evidence="9" id="KW-1185">Reference proteome</keyword>
<evidence type="ECO:0000259" key="7">
    <source>
        <dbReference type="Pfam" id="PF00590"/>
    </source>
</evidence>
<dbReference type="FunFam" id="3.30.950.10:FF:000002">
    <property type="entry name" value="Ribosomal RNA small subunit methyltransferase I"/>
    <property type="match status" value="1"/>
</dbReference>
<feature type="domain" description="Tetrapyrrole methylase" evidence="7">
    <location>
        <begin position="3"/>
        <end position="201"/>
    </location>
</feature>
<comment type="similarity">
    <text evidence="6">Belongs to the methyltransferase superfamily. RsmI family.</text>
</comment>
<organism evidence="8 9">
    <name type="scientific">Petrotoga mexicana DSM 14811</name>
    <dbReference type="NCBI Taxonomy" id="1122954"/>
    <lineage>
        <taxon>Bacteria</taxon>
        <taxon>Thermotogati</taxon>
        <taxon>Thermotogota</taxon>
        <taxon>Thermotogae</taxon>
        <taxon>Petrotogales</taxon>
        <taxon>Petrotogaceae</taxon>
        <taxon>Petrotoga</taxon>
    </lineage>
</organism>
<name>A0A2K1P625_9BACT</name>
<proteinExistence type="inferred from homology"/>
<dbReference type="InterPro" id="IPR014777">
    <property type="entry name" value="4pyrrole_Mease_sub1"/>
</dbReference>
<comment type="caution">
    <text evidence="8">The sequence shown here is derived from an EMBL/GenBank/DDBJ whole genome shotgun (WGS) entry which is preliminary data.</text>
</comment>
<dbReference type="GO" id="GO:0070677">
    <property type="term" value="F:rRNA (cytosine-2'-O-)-methyltransferase activity"/>
    <property type="evidence" value="ECO:0007669"/>
    <property type="project" value="UniProtKB-UniRule"/>
</dbReference>
<evidence type="ECO:0000256" key="6">
    <source>
        <dbReference type="HAMAP-Rule" id="MF_01877"/>
    </source>
</evidence>
<dbReference type="Proteomes" id="UP000236604">
    <property type="component" value="Unassembled WGS sequence"/>
</dbReference>
<evidence type="ECO:0000313" key="9">
    <source>
        <dbReference type="Proteomes" id="UP000236604"/>
    </source>
</evidence>
<keyword evidence="5 6" id="KW-0949">S-adenosyl-L-methionine</keyword>
<evidence type="ECO:0000256" key="2">
    <source>
        <dbReference type="ARBA" id="ARBA00022552"/>
    </source>
</evidence>
<dbReference type="InterPro" id="IPR035996">
    <property type="entry name" value="4pyrrol_Methylase_sf"/>
</dbReference>
<keyword evidence="2 6" id="KW-0698">rRNA processing</keyword>
<dbReference type="SUPFAM" id="SSF53790">
    <property type="entry name" value="Tetrapyrrole methylase"/>
    <property type="match status" value="1"/>
</dbReference>
<dbReference type="Pfam" id="PF00590">
    <property type="entry name" value="TP_methylase"/>
    <property type="match status" value="1"/>
</dbReference>
<comment type="subcellular location">
    <subcellularLocation>
        <location evidence="6">Cytoplasm</location>
    </subcellularLocation>
</comment>
<dbReference type="GO" id="GO:0005737">
    <property type="term" value="C:cytoplasm"/>
    <property type="evidence" value="ECO:0007669"/>
    <property type="project" value="UniProtKB-SubCell"/>
</dbReference>
<dbReference type="PANTHER" id="PTHR46111">
    <property type="entry name" value="RIBOSOMAL RNA SMALL SUBUNIT METHYLTRANSFERASE I"/>
    <property type="match status" value="1"/>
</dbReference>
<keyword evidence="4 6" id="KW-0808">Transferase</keyword>
<comment type="function">
    <text evidence="6">Catalyzes the 2'-O-methylation of the ribose of cytidine 1402 (C1402) in 16S rRNA.</text>
</comment>
<evidence type="ECO:0000256" key="5">
    <source>
        <dbReference type="ARBA" id="ARBA00022691"/>
    </source>
</evidence>
<keyword evidence="3 6" id="KW-0489">Methyltransferase</keyword>
<dbReference type="HAMAP" id="MF_01877">
    <property type="entry name" value="16SrRNA_methyltr_I"/>
    <property type="match status" value="1"/>
</dbReference>
<dbReference type="RefSeq" id="WP_103077572.1">
    <property type="nucleotide sequence ID" value="NZ_AZRN01000034.1"/>
</dbReference>
<dbReference type="Gene3D" id="3.30.950.10">
    <property type="entry name" value="Methyltransferase, Cobalt-precorrin-4 Transmethylase, Domain 2"/>
    <property type="match status" value="1"/>
</dbReference>
<keyword evidence="1 6" id="KW-0963">Cytoplasm</keyword>
<dbReference type="NCBIfam" id="TIGR00096">
    <property type="entry name" value="16S rRNA (cytidine(1402)-2'-O)-methyltransferase"/>
    <property type="match status" value="1"/>
</dbReference>
<dbReference type="InterPro" id="IPR008189">
    <property type="entry name" value="rRNA_ssu_MeTfrase_I"/>
</dbReference>
<dbReference type="EMBL" id="AZRN01000034">
    <property type="protein sequence ID" value="PNR98176.1"/>
    <property type="molecule type" value="Genomic_DNA"/>
</dbReference>
<dbReference type="EC" id="2.1.1.198" evidence="6"/>
<gene>
    <name evidence="6" type="primary">rsmI</name>
    <name evidence="8" type="ORF">X927_08390</name>
</gene>
<evidence type="ECO:0000256" key="1">
    <source>
        <dbReference type="ARBA" id="ARBA00022490"/>
    </source>
</evidence>
<dbReference type="Gene3D" id="3.40.1010.10">
    <property type="entry name" value="Cobalt-precorrin-4 Transmethylase, Domain 1"/>
    <property type="match status" value="1"/>
</dbReference>